<keyword evidence="1" id="KW-0472">Membrane</keyword>
<dbReference type="Proteomes" id="UP000245910">
    <property type="component" value="Chromosome I"/>
</dbReference>
<evidence type="ECO:0000313" key="2">
    <source>
        <dbReference type="EMBL" id="CEI63713.1"/>
    </source>
</evidence>
<organism evidence="2 3">
    <name type="scientific">Fusarium venenatum</name>
    <dbReference type="NCBI Taxonomy" id="56646"/>
    <lineage>
        <taxon>Eukaryota</taxon>
        <taxon>Fungi</taxon>
        <taxon>Dikarya</taxon>
        <taxon>Ascomycota</taxon>
        <taxon>Pezizomycotina</taxon>
        <taxon>Sordariomycetes</taxon>
        <taxon>Hypocreomycetidae</taxon>
        <taxon>Hypocreales</taxon>
        <taxon>Nectriaceae</taxon>
        <taxon>Fusarium</taxon>
    </lineage>
</organism>
<dbReference type="EMBL" id="LN649229">
    <property type="protein sequence ID" value="CEI63713.1"/>
    <property type="molecule type" value="Genomic_DNA"/>
</dbReference>
<sequence length="572" mass="63192">MAGNTASKKTTWRHVRPWLAEFIWCALALSFFGALVAVLFHFDNHPLPDWPLGLTVNTIIALLSTICRAMVIVPIEEGLSQLKWNWFATGRRPLKHLHDFDQASRGPWGAMCLVPKIRGGFIYFSAVAALVWATGIATSFVTQSTITYRPENILVPNGTASVQVSRSFPQSLLDSGLESQDVFEGVTRGAYQAAFYTVNQTLPHVEPACSTMLCEWPPVLSLGLCASIKNVTEYLNVSGPTEGVDGVRLYNASLPNGLGFLNFTEKFHVMTNISSPVHQQPEDDDKVPRRKMLSEWDADVKEATVAHFFIIYSNASPNMKTRFRAMELIWHFCVQNYAVQVKDGIDSTTISASSVNISSSTSTSNDNSTWNSFILSDDKGRGSFNVTTSLVHIRIDKDFRQAFSGSWSSDLSNHFSSGLAYQFGYNLMSGVSGTTPDEEFDDLTWKNLQTYANNIAKGMTAFIRSAETQGSARGTSFNRETYMFVRWQWLTLLAGQVGFTVAFVVAIVIHTARIGVDVVKSSNATELFALQENRSQENGIAEKSQSWGIRTKVGKASEGILIESGGGWKLQV</sequence>
<feature type="transmembrane region" description="Helical" evidence="1">
    <location>
        <begin position="487"/>
        <end position="509"/>
    </location>
</feature>
<dbReference type="InterPro" id="IPR021514">
    <property type="entry name" value="DUF3176"/>
</dbReference>
<feature type="transmembrane region" description="Helical" evidence="1">
    <location>
        <begin position="121"/>
        <end position="141"/>
    </location>
</feature>
<feature type="transmembrane region" description="Helical" evidence="1">
    <location>
        <begin position="54"/>
        <end position="75"/>
    </location>
</feature>
<keyword evidence="3" id="KW-1185">Reference proteome</keyword>
<name>A0A2L2T7C4_9HYPO</name>
<evidence type="ECO:0000313" key="3">
    <source>
        <dbReference type="Proteomes" id="UP000245910"/>
    </source>
</evidence>
<dbReference type="AlphaFoldDB" id="A0A2L2T7C4"/>
<dbReference type="KEGG" id="fvn:FVRRES_00225"/>
<dbReference type="GeneID" id="37251869"/>
<keyword evidence="1" id="KW-1133">Transmembrane helix</keyword>
<keyword evidence="1" id="KW-0812">Transmembrane</keyword>
<dbReference type="RefSeq" id="XP_025587433.1">
    <property type="nucleotide sequence ID" value="XM_025730321.2"/>
</dbReference>
<reference evidence="3" key="1">
    <citation type="submission" date="2014-10" db="EMBL/GenBank/DDBJ databases">
        <authorList>
            <person name="King R."/>
        </authorList>
    </citation>
    <scope>NUCLEOTIDE SEQUENCE [LARGE SCALE GENOMIC DNA]</scope>
    <source>
        <strain evidence="3">A3/5</strain>
    </source>
</reference>
<dbReference type="STRING" id="56646.A0A2L2T7C4"/>
<accession>A0A2L2T7C4</accession>
<proteinExistence type="predicted"/>
<dbReference type="Pfam" id="PF11374">
    <property type="entry name" value="DUF3176"/>
    <property type="match status" value="1"/>
</dbReference>
<evidence type="ECO:0000256" key="1">
    <source>
        <dbReference type="SAM" id="Phobius"/>
    </source>
</evidence>
<dbReference type="PANTHER" id="PTHR35394:SF5">
    <property type="entry name" value="DUF3176 DOMAIN-CONTAINING PROTEIN"/>
    <property type="match status" value="1"/>
</dbReference>
<feature type="transmembrane region" description="Helical" evidence="1">
    <location>
        <begin position="21"/>
        <end position="42"/>
    </location>
</feature>
<dbReference type="PANTHER" id="PTHR35394">
    <property type="entry name" value="DUF3176 DOMAIN-CONTAINING PROTEIN"/>
    <property type="match status" value="1"/>
</dbReference>
<protein>
    <submittedName>
        <fullName evidence="2">Uncharacterized protein</fullName>
    </submittedName>
</protein>